<evidence type="ECO:0000256" key="3">
    <source>
        <dbReference type="ARBA" id="ARBA00022692"/>
    </source>
</evidence>
<keyword evidence="5 12" id="KW-0067">ATP-binding</keyword>
<keyword evidence="2" id="KW-0813">Transport</keyword>
<accession>A0ABR3TG34</accession>
<dbReference type="SMART" id="SM00382">
    <property type="entry name" value="AAA"/>
    <property type="match status" value="2"/>
</dbReference>
<dbReference type="Pfam" id="PF00005">
    <property type="entry name" value="ABC_tran"/>
    <property type="match status" value="2"/>
</dbReference>
<evidence type="ECO:0000256" key="5">
    <source>
        <dbReference type="ARBA" id="ARBA00022840"/>
    </source>
</evidence>
<dbReference type="CDD" id="cd18597">
    <property type="entry name" value="ABC_6TM_YOR1_D1_like"/>
    <property type="match status" value="1"/>
</dbReference>
<evidence type="ECO:0000256" key="6">
    <source>
        <dbReference type="ARBA" id="ARBA00022989"/>
    </source>
</evidence>
<feature type="region of interest" description="Disordered" evidence="8">
    <location>
        <begin position="837"/>
        <end position="876"/>
    </location>
</feature>
<comment type="subcellular location">
    <subcellularLocation>
        <location evidence="1">Membrane</location>
    </subcellularLocation>
</comment>
<feature type="transmembrane region" description="Helical" evidence="9">
    <location>
        <begin position="352"/>
        <end position="373"/>
    </location>
</feature>
<keyword evidence="6 9" id="KW-1133">Transmembrane helix</keyword>
<feature type="domain" description="ABC transmembrane type-1" evidence="11">
    <location>
        <begin position="906"/>
        <end position="1181"/>
    </location>
</feature>
<keyword evidence="7 9" id="KW-0472">Membrane</keyword>
<dbReference type="PANTHER" id="PTHR24223:SF464">
    <property type="entry name" value="ABC-TYPE TRANSPORTER CICA"/>
    <property type="match status" value="1"/>
</dbReference>
<name>A0ABR3TG34_9PEZI</name>
<evidence type="ECO:0000256" key="9">
    <source>
        <dbReference type="SAM" id="Phobius"/>
    </source>
</evidence>
<feature type="region of interest" description="Disordered" evidence="8">
    <location>
        <begin position="560"/>
        <end position="625"/>
    </location>
</feature>
<feature type="domain" description="ABC transporter" evidence="10">
    <location>
        <begin position="1217"/>
        <end position="1456"/>
    </location>
</feature>
<dbReference type="PROSITE" id="PS00211">
    <property type="entry name" value="ABC_TRANSPORTER_1"/>
    <property type="match status" value="2"/>
</dbReference>
<feature type="transmembrane region" description="Helical" evidence="9">
    <location>
        <begin position="1018"/>
        <end position="1037"/>
    </location>
</feature>
<feature type="transmembrane region" description="Helical" evidence="9">
    <location>
        <begin position="460"/>
        <end position="481"/>
    </location>
</feature>
<evidence type="ECO:0000256" key="7">
    <source>
        <dbReference type="ARBA" id="ARBA00023136"/>
    </source>
</evidence>
<proteinExistence type="predicted"/>
<organism evidence="12 13">
    <name type="scientific">Diplodia intermedia</name>
    <dbReference type="NCBI Taxonomy" id="856260"/>
    <lineage>
        <taxon>Eukaryota</taxon>
        <taxon>Fungi</taxon>
        <taxon>Dikarya</taxon>
        <taxon>Ascomycota</taxon>
        <taxon>Pezizomycotina</taxon>
        <taxon>Dothideomycetes</taxon>
        <taxon>Dothideomycetes incertae sedis</taxon>
        <taxon>Botryosphaeriales</taxon>
        <taxon>Botryosphaeriaceae</taxon>
        <taxon>Diplodia</taxon>
    </lineage>
</organism>
<evidence type="ECO:0000259" key="11">
    <source>
        <dbReference type="PROSITE" id="PS50929"/>
    </source>
</evidence>
<dbReference type="InterPro" id="IPR003593">
    <property type="entry name" value="AAA+_ATPase"/>
</dbReference>
<evidence type="ECO:0000256" key="1">
    <source>
        <dbReference type="ARBA" id="ARBA00004370"/>
    </source>
</evidence>
<dbReference type="InterPro" id="IPR036640">
    <property type="entry name" value="ABC1_TM_sf"/>
</dbReference>
<dbReference type="PANTHER" id="PTHR24223">
    <property type="entry name" value="ATP-BINDING CASSETTE SUB-FAMILY C"/>
    <property type="match status" value="1"/>
</dbReference>
<feature type="transmembrane region" description="Helical" evidence="9">
    <location>
        <begin position="379"/>
        <end position="397"/>
    </location>
</feature>
<evidence type="ECO:0000256" key="8">
    <source>
        <dbReference type="SAM" id="MobiDB-lite"/>
    </source>
</evidence>
<dbReference type="InterPro" id="IPR050173">
    <property type="entry name" value="ABC_transporter_C-like"/>
</dbReference>
<feature type="domain" description="ABC transporter" evidence="10">
    <location>
        <begin position="615"/>
        <end position="837"/>
    </location>
</feature>
<feature type="transmembrane region" description="Helical" evidence="9">
    <location>
        <begin position="939"/>
        <end position="965"/>
    </location>
</feature>
<feature type="transmembrane region" description="Helical" evidence="9">
    <location>
        <begin position="1130"/>
        <end position="1148"/>
    </location>
</feature>
<dbReference type="CDD" id="cd03244">
    <property type="entry name" value="ABCC_MRP_domain2"/>
    <property type="match status" value="1"/>
</dbReference>
<dbReference type="CDD" id="cd03250">
    <property type="entry name" value="ABCC_MRP_domain1"/>
    <property type="match status" value="1"/>
</dbReference>
<dbReference type="GO" id="GO:0005524">
    <property type="term" value="F:ATP binding"/>
    <property type="evidence" value="ECO:0007669"/>
    <property type="project" value="UniProtKB-KW"/>
</dbReference>
<dbReference type="PROSITE" id="PS50893">
    <property type="entry name" value="ABC_TRANSPORTER_2"/>
    <property type="match status" value="2"/>
</dbReference>
<sequence>MVADKDGQAGHLTAAGLNAAPVATEPPHPVGTAADEHDPEKTAPLGIEKRASYSSNTSASDDDVDVDAKSSSSPDQRDGWLDRANPLKRSNKPPVPTERDLSREHGAGFFSLLTFQWMAPLMSVGYQRTLELNDIWLVNPDRTADVLSAKLVESFDRRRARGDPRPLAGALYETFKFEFWLGGVCQLISSIVQVLSPFTLRYLISFATEAYVAQRTGNPAPSIGRGLGLVFGITAMQILQSLCTNHFLYRGMMVGGEARAALISVIFDKALRISGRAKAGGKALDAAPPPHIKPGSEAERQWYKKLLGRKKQGAKSNSDSTKGVVGDGTGWGNGRIINLMSVDTYRVDQASAFFHMIWTSPISILITLALLLYNLTYSALAGFGLLVIAFPLLGKAIKSLFKRRVSINKITDQRVSLTQEILSAVRFVKYFGWETSFLERIDAIRNKEIRMIQKVLAIRNGINAVGMSMPVFASMLSFITYSLSKHVLDPAPIFSSLALFNSLRLPLNLLPLVLGQTIDAYSSIKRIQEFLLAEEADEAIQWKDDMKEAVLVRNANFTWERSPTQDPDHIPGKGPKGQKQLKQEKKEAKEAEKTTKEAEKKAAKESRKSGDANDPLGLSVSSTPAEKDPFKLRDLNFSVARNELIAVIGTVGSGKSSLLGALAGDMRRTSGELMLGSTRAFCPQYAWIQNATVKENIIFGTDFDQEWYDRVVDACALRADFDMLPNGDQTEIGERGITVSGGQKQRINIARAIYFNADIILMDDPLSAVDAHVGRHIMDNAICGLLENKCRVLATHQLHVLHRCDRIMLMHDGRISAAGTFDYLKAHNEDFQKLMASTAVEDDDKKKQEPDDEDEIEEEKKDVKKKAPKKPAQGLMQAEERAVKSVSWDVYSAYIKASGSILIAPFVLCLLILSQGANIITSLWLSWWTSDKFKYSEGTYIGVYAALGFTQAVLMFVFSVALSVFGTKGSKVMLNQAITRVLRAPMSFFDTTPLGRITNRFSKDIDTMDNALTDSMRMFLLTMAMILSVFALIIAYFHYFAIALGPLFLLFVFSASYYRASAREIKRHESVLRSTVFSRFTEAVSGVATVRAYGLQSRFSKLIREAVDDMDSAYYLTFSNQRWLSTRLDAIGNLLVFVTGILVVTQRFDVSPSIAGLVLSYILSIVQMIQFTVRQLAEVENNMNSTERIYHYGTQLEQEPPLHLGSVAPTWPERGEIVFDNVQMRYRDGLPLVLRRFNMHVLPGERIGVVGRTGAGKSSIMSTLFRLVELSGGSISIDGVNISTIGLKDLRSRLAIIPQDPTLFRGTIRTNLDPFSEHTDLELWGALRQADLVGAEAKMEDKTQRIHLDSAVDEEGLNYSLGQRQLMALARALVRGAQIIVCDEATSSVDMETDSKIQRTIVEGFRGKTLLCIAHRLRTIIGYDRICVMDQGQIAELDTPLRLWEKEDGIFRGMCERSSIRKEDIIEAAVESGVLKG</sequence>
<evidence type="ECO:0000313" key="13">
    <source>
        <dbReference type="Proteomes" id="UP001521184"/>
    </source>
</evidence>
<protein>
    <submittedName>
        <fullName evidence="12">ATP-binding cassette transporter yor1</fullName>
    </submittedName>
</protein>
<evidence type="ECO:0000313" key="12">
    <source>
        <dbReference type="EMBL" id="KAL1638524.1"/>
    </source>
</evidence>
<dbReference type="InterPro" id="IPR003439">
    <property type="entry name" value="ABC_transporter-like_ATP-bd"/>
</dbReference>
<gene>
    <name evidence="12" type="primary">YOR1_2</name>
    <name evidence="12" type="ORF">SLS58_008853</name>
</gene>
<feature type="domain" description="ABC transmembrane type-1" evidence="11">
    <location>
        <begin position="180"/>
        <end position="519"/>
    </location>
</feature>
<dbReference type="Proteomes" id="UP001521184">
    <property type="component" value="Unassembled WGS sequence"/>
</dbReference>
<reference evidence="12 13" key="1">
    <citation type="journal article" date="2023" name="Plant Dis.">
        <title>First Report of Diplodia intermedia Causing Canker and Dieback Diseases on Apple Trees in Canada.</title>
        <authorList>
            <person name="Ellouze W."/>
            <person name="Ilyukhin E."/>
            <person name="Sulman M."/>
            <person name="Ali S."/>
        </authorList>
    </citation>
    <scope>NUCLEOTIDE SEQUENCE [LARGE SCALE GENOMIC DNA]</scope>
    <source>
        <strain evidence="12 13">M45-28</strain>
    </source>
</reference>
<feature type="compositionally biased region" description="Basic and acidic residues" evidence="8">
    <location>
        <begin position="34"/>
        <end position="51"/>
    </location>
</feature>
<feature type="transmembrane region" description="Helical" evidence="9">
    <location>
        <begin position="901"/>
        <end position="927"/>
    </location>
</feature>
<dbReference type="PROSITE" id="PS50929">
    <property type="entry name" value="ABC_TM1F"/>
    <property type="match status" value="2"/>
</dbReference>
<evidence type="ECO:0000259" key="10">
    <source>
        <dbReference type="PROSITE" id="PS50893"/>
    </source>
</evidence>
<dbReference type="InterPro" id="IPR017871">
    <property type="entry name" value="ABC_transporter-like_CS"/>
</dbReference>
<feature type="transmembrane region" description="Helical" evidence="9">
    <location>
        <begin position="1043"/>
        <end position="1060"/>
    </location>
</feature>
<dbReference type="InterPro" id="IPR027417">
    <property type="entry name" value="P-loop_NTPase"/>
</dbReference>
<keyword evidence="13" id="KW-1185">Reference proteome</keyword>
<dbReference type="Gene3D" id="1.20.1560.10">
    <property type="entry name" value="ABC transporter type 1, transmembrane domain"/>
    <property type="match status" value="2"/>
</dbReference>
<dbReference type="Gene3D" id="3.40.50.300">
    <property type="entry name" value="P-loop containing nucleotide triphosphate hydrolases"/>
    <property type="match status" value="2"/>
</dbReference>
<feature type="compositionally biased region" description="Basic and acidic residues" evidence="8">
    <location>
        <begin position="581"/>
        <end position="611"/>
    </location>
</feature>
<evidence type="ECO:0000256" key="2">
    <source>
        <dbReference type="ARBA" id="ARBA00022448"/>
    </source>
</evidence>
<feature type="region of interest" description="Disordered" evidence="8">
    <location>
        <begin position="1"/>
        <end position="101"/>
    </location>
</feature>
<dbReference type="InterPro" id="IPR011527">
    <property type="entry name" value="ABC1_TM_dom"/>
</dbReference>
<dbReference type="SUPFAM" id="SSF90123">
    <property type="entry name" value="ABC transporter transmembrane region"/>
    <property type="match status" value="2"/>
</dbReference>
<dbReference type="EMBL" id="JAKEKT020000079">
    <property type="protein sequence ID" value="KAL1638524.1"/>
    <property type="molecule type" value="Genomic_DNA"/>
</dbReference>
<keyword evidence="4" id="KW-0547">Nucleotide-binding</keyword>
<dbReference type="CDD" id="cd18606">
    <property type="entry name" value="ABC_6TM_YOR1_D2_like"/>
    <property type="match status" value="1"/>
</dbReference>
<evidence type="ECO:0000256" key="4">
    <source>
        <dbReference type="ARBA" id="ARBA00022741"/>
    </source>
</evidence>
<comment type="caution">
    <text evidence="12">The sequence shown here is derived from an EMBL/GenBank/DDBJ whole genome shotgun (WGS) entry which is preliminary data.</text>
</comment>
<dbReference type="SUPFAM" id="SSF52540">
    <property type="entry name" value="P-loop containing nucleoside triphosphate hydrolases"/>
    <property type="match status" value="2"/>
</dbReference>
<feature type="transmembrane region" description="Helical" evidence="9">
    <location>
        <begin position="493"/>
        <end position="515"/>
    </location>
</feature>
<dbReference type="Pfam" id="PF00664">
    <property type="entry name" value="ABC_membrane"/>
    <property type="match status" value="2"/>
</dbReference>
<keyword evidence="3 9" id="KW-0812">Transmembrane</keyword>